<dbReference type="InterPro" id="IPR029055">
    <property type="entry name" value="Ntn_hydrolases_N"/>
</dbReference>
<feature type="initiator methionine" description="Removed" evidence="8">
    <location>
        <position position="1"/>
    </location>
</feature>
<dbReference type="EMBL" id="BAABIW010000009">
    <property type="protein sequence ID" value="GAA5022300.1"/>
    <property type="molecule type" value="Genomic_DNA"/>
</dbReference>
<evidence type="ECO:0000256" key="2">
    <source>
        <dbReference type="ARBA" id="ARBA00012916"/>
    </source>
</evidence>
<dbReference type="Gene3D" id="3.40.50.10490">
    <property type="entry name" value="Glucose-6-phosphate isomerase like protein, domain 1"/>
    <property type="match status" value="2"/>
</dbReference>
<dbReference type="CDD" id="cd05008">
    <property type="entry name" value="SIS_GlmS_GlmD_1"/>
    <property type="match status" value="1"/>
</dbReference>
<dbReference type="Pfam" id="PF01380">
    <property type="entry name" value="SIS"/>
    <property type="match status" value="2"/>
</dbReference>
<dbReference type="RefSeq" id="WP_345506581.1">
    <property type="nucleotide sequence ID" value="NZ_BAABIW010000009.1"/>
</dbReference>
<evidence type="ECO:0000256" key="3">
    <source>
        <dbReference type="ARBA" id="ARBA00016090"/>
    </source>
</evidence>
<dbReference type="NCBIfam" id="TIGR01135">
    <property type="entry name" value="glmS"/>
    <property type="match status" value="1"/>
</dbReference>
<dbReference type="SUPFAM" id="SSF53697">
    <property type="entry name" value="SIS domain"/>
    <property type="match status" value="1"/>
</dbReference>
<dbReference type="InterPro" id="IPR035490">
    <property type="entry name" value="GlmS/FrlB_SIS"/>
</dbReference>
<evidence type="ECO:0000256" key="6">
    <source>
        <dbReference type="ARBA" id="ARBA00022737"/>
    </source>
</evidence>
<gene>
    <name evidence="8 11" type="primary">glmS</name>
    <name evidence="11" type="ORF">GCM10023258_12420</name>
</gene>
<dbReference type="InterPro" id="IPR001347">
    <property type="entry name" value="SIS_dom"/>
</dbReference>
<dbReference type="CDD" id="cd00714">
    <property type="entry name" value="GFAT"/>
    <property type="match status" value="1"/>
</dbReference>
<evidence type="ECO:0000256" key="5">
    <source>
        <dbReference type="ARBA" id="ARBA00022679"/>
    </source>
</evidence>
<keyword evidence="6" id="KW-0677">Repeat</keyword>
<evidence type="ECO:0000256" key="4">
    <source>
        <dbReference type="ARBA" id="ARBA00022576"/>
    </source>
</evidence>
<keyword evidence="5 8" id="KW-0808">Transferase</keyword>
<protein>
    <recommendedName>
        <fullName evidence="3 8">Glutamine--fructose-6-phosphate aminotransferase [isomerizing]</fullName>
        <ecNumber evidence="2 8">2.6.1.16</ecNumber>
    </recommendedName>
    <alternativeName>
        <fullName evidence="8">D-fructose-6-phosphate amidotransferase</fullName>
    </alternativeName>
    <alternativeName>
        <fullName evidence="8">GFAT</fullName>
    </alternativeName>
    <alternativeName>
        <fullName evidence="8">Glucosamine-6-phosphate synthase</fullName>
    </alternativeName>
    <alternativeName>
        <fullName evidence="8">Hexosephosphate aminotransferase</fullName>
    </alternativeName>
    <alternativeName>
        <fullName evidence="8">L-glutamine--D-fructose-6-phosphate amidotransferase</fullName>
    </alternativeName>
</protein>
<dbReference type="Proteomes" id="UP001500427">
    <property type="component" value="Unassembled WGS sequence"/>
</dbReference>
<dbReference type="SUPFAM" id="SSF56235">
    <property type="entry name" value="N-terminal nucleophile aminohydrolases (Ntn hydrolases)"/>
    <property type="match status" value="1"/>
</dbReference>
<dbReference type="PANTHER" id="PTHR10937">
    <property type="entry name" value="GLUCOSAMINE--FRUCTOSE-6-PHOSPHATE AMINOTRANSFERASE, ISOMERIZING"/>
    <property type="match status" value="1"/>
</dbReference>
<accession>A0ABP9J771</accession>
<comment type="subcellular location">
    <subcellularLocation>
        <location evidence="8">Cytoplasm</location>
    </subcellularLocation>
</comment>
<reference evidence="12" key="1">
    <citation type="journal article" date="2019" name="Int. J. Syst. Evol. Microbiol.">
        <title>The Global Catalogue of Microorganisms (GCM) 10K type strain sequencing project: providing services to taxonomists for standard genome sequencing and annotation.</title>
        <authorList>
            <consortium name="The Broad Institute Genomics Platform"/>
            <consortium name="The Broad Institute Genome Sequencing Center for Infectious Disease"/>
            <person name="Wu L."/>
            <person name="Ma J."/>
        </authorList>
    </citation>
    <scope>NUCLEOTIDE SEQUENCE [LARGE SCALE GENOMIC DNA]</scope>
    <source>
        <strain evidence="12">JCM 17687</strain>
    </source>
</reference>
<comment type="catalytic activity">
    <reaction evidence="1 8">
        <text>D-fructose 6-phosphate + L-glutamine = D-glucosamine 6-phosphate + L-glutamate</text>
        <dbReference type="Rhea" id="RHEA:13237"/>
        <dbReference type="ChEBI" id="CHEBI:29985"/>
        <dbReference type="ChEBI" id="CHEBI:58359"/>
        <dbReference type="ChEBI" id="CHEBI:58725"/>
        <dbReference type="ChEBI" id="CHEBI:61527"/>
        <dbReference type="EC" id="2.6.1.16"/>
    </reaction>
</comment>
<keyword evidence="7" id="KW-0315">Glutamine amidotransferase</keyword>
<keyword evidence="12" id="KW-1185">Reference proteome</keyword>
<evidence type="ECO:0000259" key="9">
    <source>
        <dbReference type="PROSITE" id="PS51278"/>
    </source>
</evidence>
<evidence type="ECO:0000259" key="10">
    <source>
        <dbReference type="PROSITE" id="PS51464"/>
    </source>
</evidence>
<evidence type="ECO:0000313" key="12">
    <source>
        <dbReference type="Proteomes" id="UP001500427"/>
    </source>
</evidence>
<dbReference type="PANTHER" id="PTHR10937:SF0">
    <property type="entry name" value="GLUTAMINE--FRUCTOSE-6-PHOSPHATE TRANSAMINASE (ISOMERIZING)"/>
    <property type="match status" value="1"/>
</dbReference>
<dbReference type="InterPro" id="IPR017932">
    <property type="entry name" value="GATase_2_dom"/>
</dbReference>
<dbReference type="Pfam" id="PF13522">
    <property type="entry name" value="GATase_6"/>
    <property type="match status" value="1"/>
</dbReference>
<evidence type="ECO:0000256" key="8">
    <source>
        <dbReference type="HAMAP-Rule" id="MF_00164"/>
    </source>
</evidence>
<feature type="domain" description="SIS" evidence="10">
    <location>
        <begin position="464"/>
        <end position="609"/>
    </location>
</feature>
<feature type="domain" description="SIS" evidence="10">
    <location>
        <begin position="292"/>
        <end position="431"/>
    </location>
</feature>
<dbReference type="NCBIfam" id="NF001484">
    <property type="entry name" value="PRK00331.1"/>
    <property type="match status" value="1"/>
</dbReference>
<keyword evidence="4 8" id="KW-0032">Aminotransferase</keyword>
<dbReference type="CDD" id="cd05009">
    <property type="entry name" value="SIS_GlmS_GlmD_2"/>
    <property type="match status" value="1"/>
</dbReference>
<dbReference type="InterPro" id="IPR046348">
    <property type="entry name" value="SIS_dom_sf"/>
</dbReference>
<evidence type="ECO:0000256" key="7">
    <source>
        <dbReference type="ARBA" id="ARBA00022962"/>
    </source>
</evidence>
<dbReference type="HAMAP" id="MF_00164">
    <property type="entry name" value="GlmS"/>
    <property type="match status" value="1"/>
</dbReference>
<dbReference type="EC" id="2.6.1.16" evidence="2 8"/>
<organism evidence="11 12">
    <name type="scientific">Terrabacter aeriphilus</name>
    <dbReference type="NCBI Taxonomy" id="515662"/>
    <lineage>
        <taxon>Bacteria</taxon>
        <taxon>Bacillati</taxon>
        <taxon>Actinomycetota</taxon>
        <taxon>Actinomycetes</taxon>
        <taxon>Micrococcales</taxon>
        <taxon>Intrasporangiaceae</taxon>
        <taxon>Terrabacter</taxon>
    </lineage>
</organism>
<proteinExistence type="inferred from homology"/>
<sequence>MCGIVGYVGRTNDGTALDVVMEGLARLEYRGYDSAGVALLDGDHVETRKKSGKLANLTAELEADPLPSSTTGIGHTRWATHGGPTDQNAHPHRGGEDGKLALIHNGIIENFHALKQGLLAEGVTFTSETDTEVVAHLVARAYEAEGDLTAAMRRVVADLEGAFTLLAIHADQPGVVVGARRNSPLVVGLGDDANYLGSDVAAFIGHTRHALELAQDQIVTITPDGASVVNFDGTPAEGTAYEVTWDAAAAEKGGFATFMEKEIHDQPHAVADTLLGRTDIDGRLVLDEMSISEEQLKAVDRITIVACGTAAYAGMVAKYAIEHWTRIPVEVALAHEFRYCDPIVGGRTLVVSISQSGETMDTLMAVKHARELGALTVSVCNTHGSTIPRESDAVLYTHAGPEIAVASTKAFLAQITACYVLGLYLAQLRGGSFADDAQSVMKELGGVPAKIEALLGQMDRVKEIAGFMADTRSVLFLGRHVGYPIAMEGALKLKELAYIHAEGFAAGELKHGPIALIEPGQPVFVVVPSPTSEHGLHGKVVSNIQEIRARGARTLVIAEEGDEAVVPFADEVIRVPATSPLLAPLLTVVPLQVFALWLSTAKGLDVDQPRNLAKSVTVE</sequence>
<dbReference type="Gene3D" id="3.60.20.10">
    <property type="entry name" value="Glutamine Phosphoribosylpyrophosphate, subunit 1, domain 1"/>
    <property type="match status" value="1"/>
</dbReference>
<dbReference type="PROSITE" id="PS51278">
    <property type="entry name" value="GATASE_TYPE_2"/>
    <property type="match status" value="1"/>
</dbReference>
<keyword evidence="8" id="KW-0963">Cytoplasm</keyword>
<feature type="active site" description="Nucleophile; for GATase activity" evidence="8">
    <location>
        <position position="2"/>
    </location>
</feature>
<dbReference type="InterPro" id="IPR047084">
    <property type="entry name" value="GFAT_N"/>
</dbReference>
<comment type="caution">
    <text evidence="11">The sequence shown here is derived from an EMBL/GenBank/DDBJ whole genome shotgun (WGS) entry which is preliminary data.</text>
</comment>
<name>A0ABP9J771_9MICO</name>
<evidence type="ECO:0000256" key="1">
    <source>
        <dbReference type="ARBA" id="ARBA00001031"/>
    </source>
</evidence>
<dbReference type="PROSITE" id="PS51464">
    <property type="entry name" value="SIS"/>
    <property type="match status" value="2"/>
</dbReference>
<feature type="active site" description="For Fru-6P isomerization activity" evidence="8">
    <location>
        <position position="614"/>
    </location>
</feature>
<dbReference type="InterPro" id="IPR005855">
    <property type="entry name" value="GFAT"/>
</dbReference>
<feature type="domain" description="Glutamine amidotransferase type-2" evidence="9">
    <location>
        <begin position="2"/>
        <end position="224"/>
    </location>
</feature>
<dbReference type="InterPro" id="IPR035466">
    <property type="entry name" value="GlmS/AgaS_SIS"/>
</dbReference>
<comment type="subunit">
    <text evidence="8">Homodimer.</text>
</comment>
<evidence type="ECO:0000313" key="11">
    <source>
        <dbReference type="EMBL" id="GAA5022300.1"/>
    </source>
</evidence>
<comment type="function">
    <text evidence="8">Catalyzes the first step in hexosamine metabolism, converting fructose-6P into glucosamine-6P using glutamine as a nitrogen source.</text>
</comment>